<dbReference type="Proteomes" id="UP001159042">
    <property type="component" value="Unassembled WGS sequence"/>
</dbReference>
<name>A0AAV8VBV5_9CUCU</name>
<protein>
    <submittedName>
        <fullName evidence="1">Uncharacterized protein</fullName>
    </submittedName>
</protein>
<keyword evidence="2" id="KW-1185">Reference proteome</keyword>
<dbReference type="AlphaFoldDB" id="A0AAV8VBV5"/>
<comment type="caution">
    <text evidence="1">The sequence shown here is derived from an EMBL/GenBank/DDBJ whole genome shotgun (WGS) entry which is preliminary data.</text>
</comment>
<reference evidence="1 2" key="1">
    <citation type="journal article" date="2023" name="Insect Mol. Biol.">
        <title>Genome sequencing provides insights into the evolution of gene families encoding plant cell wall-degrading enzymes in longhorned beetles.</title>
        <authorList>
            <person name="Shin N.R."/>
            <person name="Okamura Y."/>
            <person name="Kirsch R."/>
            <person name="Pauchet Y."/>
        </authorList>
    </citation>
    <scope>NUCLEOTIDE SEQUENCE [LARGE SCALE GENOMIC DNA]</scope>
    <source>
        <strain evidence="1">EAD_L_NR</strain>
    </source>
</reference>
<sequence length="175" mass="20224">MHEWIGGVNRGKVSEWRKERELEKWQEIWDEGRTGRWLHELWPQVNRRGCESVSVVLAQVATGHGAFGAYLSRFRLSEEDGGYGAKTSISEFLGLVHISCEADDVRHAVLDCMLPHRREARDRMTERIGRYPPRLNEVRKERWQDVLNWVRQIVTGESGGKGVRECEKGRLKAGN</sequence>
<proteinExistence type="predicted"/>
<gene>
    <name evidence="1" type="ORF">NQ315_010853</name>
</gene>
<accession>A0AAV8VBV5</accession>
<dbReference type="EMBL" id="JANEYG010000186">
    <property type="protein sequence ID" value="KAJ8911482.1"/>
    <property type="molecule type" value="Genomic_DNA"/>
</dbReference>
<evidence type="ECO:0000313" key="2">
    <source>
        <dbReference type="Proteomes" id="UP001159042"/>
    </source>
</evidence>
<evidence type="ECO:0000313" key="1">
    <source>
        <dbReference type="EMBL" id="KAJ8911482.1"/>
    </source>
</evidence>
<organism evidence="1 2">
    <name type="scientific">Exocentrus adspersus</name>
    <dbReference type="NCBI Taxonomy" id="1586481"/>
    <lineage>
        <taxon>Eukaryota</taxon>
        <taxon>Metazoa</taxon>
        <taxon>Ecdysozoa</taxon>
        <taxon>Arthropoda</taxon>
        <taxon>Hexapoda</taxon>
        <taxon>Insecta</taxon>
        <taxon>Pterygota</taxon>
        <taxon>Neoptera</taxon>
        <taxon>Endopterygota</taxon>
        <taxon>Coleoptera</taxon>
        <taxon>Polyphaga</taxon>
        <taxon>Cucujiformia</taxon>
        <taxon>Chrysomeloidea</taxon>
        <taxon>Cerambycidae</taxon>
        <taxon>Lamiinae</taxon>
        <taxon>Acanthocinini</taxon>
        <taxon>Exocentrus</taxon>
    </lineage>
</organism>